<protein>
    <submittedName>
        <fullName evidence="1">Uncharacterized protein</fullName>
    </submittedName>
</protein>
<evidence type="ECO:0000313" key="2">
    <source>
        <dbReference type="Proteomes" id="UP001056978"/>
    </source>
</evidence>
<gene>
    <name evidence="1" type="ORF">MKS88_000591</name>
</gene>
<reference evidence="1" key="1">
    <citation type="submission" date="2022-06" db="EMBL/GenBank/DDBJ databases">
        <title>The First Complete Genome of the Simian Malaria Parasite Plasmodium brasilianum.</title>
        <authorList>
            <person name="Bajic M."/>
            <person name="Ravishankar S."/>
        </authorList>
    </citation>
    <scope>NUCLEOTIDE SEQUENCE</scope>
    <source>
        <strain evidence="1">Bolivian I</strain>
    </source>
</reference>
<organism evidence="1 2">
    <name type="scientific">Plasmodium brasilianum</name>
    <dbReference type="NCBI Taxonomy" id="5824"/>
    <lineage>
        <taxon>Eukaryota</taxon>
        <taxon>Sar</taxon>
        <taxon>Alveolata</taxon>
        <taxon>Apicomplexa</taxon>
        <taxon>Aconoidasida</taxon>
        <taxon>Haemosporida</taxon>
        <taxon>Plasmodiidae</taxon>
        <taxon>Plasmodium</taxon>
        <taxon>Plasmodium (Plasmodium)</taxon>
    </lineage>
</organism>
<dbReference type="Proteomes" id="UP001056978">
    <property type="component" value="Chromosome 1"/>
</dbReference>
<proteinExistence type="predicted"/>
<name>A0ACB9YGS7_PLABR</name>
<evidence type="ECO:0000313" key="1">
    <source>
        <dbReference type="EMBL" id="KAI4841350.1"/>
    </source>
</evidence>
<keyword evidence="2" id="KW-1185">Reference proteome</keyword>
<accession>A0ACB9YGS7</accession>
<dbReference type="EMBL" id="CM043769">
    <property type="protein sequence ID" value="KAI4841350.1"/>
    <property type="molecule type" value="Genomic_DNA"/>
</dbReference>
<comment type="caution">
    <text evidence="1">The sequence shown here is derived from an EMBL/GenBank/DDBJ whole genome shotgun (WGS) entry which is preliminary data.</text>
</comment>
<sequence length="261" mass="30677">MEQEIKSLLFLKIATLILLTWISNFICVDSTFNKLLDEKYNHCRIFSTRTYRLLENCVQNEYSNITGLNEEVTNIGKFLTKDISNNEKDVKGIKKPFSTSSLNKTGFYAEVIDYNNAMFDGKHLHYEKKWIEKKDYDNFVKRDRKVRYMALLKLKYKGYGLIIALFFFFLLFGIGLPTIQYTGFFKTIEKFWTSTLKLPPINKWGEAIYNILSEEIISNSFLISYVISIVLLVAVIVILVPKIFINNEKYKKLKLRKEHYG</sequence>